<proteinExistence type="predicted"/>
<accession>A0A1G6NT51</accession>
<sequence length="84" mass="10011">MNIENHQWDIFHYKYAPPISEKSVVSRSSPRNRKVTVFFKSNSCVIFEHNSFIHQQTRGMNLYIYKNIQLQYKSQLPVTKLMSS</sequence>
<name>A0A1G6NT51_NIADE</name>
<protein>
    <submittedName>
        <fullName evidence="1">Uncharacterized protein</fullName>
    </submittedName>
</protein>
<dbReference type="Proteomes" id="UP000198757">
    <property type="component" value="Unassembled WGS sequence"/>
</dbReference>
<keyword evidence="2" id="KW-1185">Reference proteome</keyword>
<evidence type="ECO:0000313" key="1">
    <source>
        <dbReference type="EMBL" id="SDC70355.1"/>
    </source>
</evidence>
<organism evidence="1 2">
    <name type="scientific">Niabella drilacis (strain DSM 25811 / CCM 8410 / CCUG 62505 / LMG 26954 / E90)</name>
    <dbReference type="NCBI Taxonomy" id="1285928"/>
    <lineage>
        <taxon>Bacteria</taxon>
        <taxon>Pseudomonadati</taxon>
        <taxon>Bacteroidota</taxon>
        <taxon>Chitinophagia</taxon>
        <taxon>Chitinophagales</taxon>
        <taxon>Chitinophagaceae</taxon>
        <taxon>Niabella</taxon>
    </lineage>
</organism>
<dbReference type="AlphaFoldDB" id="A0A1G6NT51"/>
<dbReference type="STRING" id="1285928.SAMN04487894_103367"/>
<gene>
    <name evidence="1" type="ORF">SAMN04487894_103367</name>
</gene>
<dbReference type="EMBL" id="FMZO01000003">
    <property type="protein sequence ID" value="SDC70355.1"/>
    <property type="molecule type" value="Genomic_DNA"/>
</dbReference>
<reference evidence="2" key="1">
    <citation type="submission" date="2016-10" db="EMBL/GenBank/DDBJ databases">
        <authorList>
            <person name="Varghese N."/>
            <person name="Submissions S."/>
        </authorList>
    </citation>
    <scope>NUCLEOTIDE SEQUENCE [LARGE SCALE GENOMIC DNA]</scope>
    <source>
        <strain evidence="2">DSM 25811 / CCM 8410 / LMG 26954 / E90</strain>
    </source>
</reference>
<evidence type="ECO:0000313" key="2">
    <source>
        <dbReference type="Proteomes" id="UP000198757"/>
    </source>
</evidence>